<sequence>MEFIPICLECNNFKQYDKCQYYEPIPQKIKNREVKCPHFSGGDYELFIGAPNNENHT</sequence>
<reference evidence="1" key="1">
    <citation type="journal article" date="2021" name="Proc. Natl. Acad. Sci. U.S.A.">
        <title>A Catalog of Tens of Thousands of Viruses from Human Metagenomes Reveals Hidden Associations with Chronic Diseases.</title>
        <authorList>
            <person name="Tisza M.J."/>
            <person name="Buck C.B."/>
        </authorList>
    </citation>
    <scope>NUCLEOTIDE SEQUENCE</scope>
    <source>
        <strain evidence="1">CtckI12</strain>
    </source>
</reference>
<name>A0A8S5NZB1_9CAUD</name>
<dbReference type="EMBL" id="BK015287">
    <property type="protein sequence ID" value="DAD99546.1"/>
    <property type="molecule type" value="Genomic_DNA"/>
</dbReference>
<evidence type="ECO:0000313" key="1">
    <source>
        <dbReference type="EMBL" id="DAD99546.1"/>
    </source>
</evidence>
<organism evidence="1">
    <name type="scientific">Siphoviridae sp. ctckI12</name>
    <dbReference type="NCBI Taxonomy" id="2825574"/>
    <lineage>
        <taxon>Viruses</taxon>
        <taxon>Duplodnaviria</taxon>
        <taxon>Heunggongvirae</taxon>
        <taxon>Uroviricota</taxon>
        <taxon>Caudoviricetes</taxon>
    </lineage>
</organism>
<protein>
    <submittedName>
        <fullName evidence="1">Uncharacterized protein</fullName>
    </submittedName>
</protein>
<accession>A0A8S5NZB1</accession>
<proteinExistence type="predicted"/>